<dbReference type="OrthoDB" id="5391950at2759"/>
<feature type="compositionally biased region" description="Basic and acidic residues" evidence="1">
    <location>
        <begin position="243"/>
        <end position="252"/>
    </location>
</feature>
<dbReference type="Proteomes" id="UP000664521">
    <property type="component" value="Unassembled WGS sequence"/>
</dbReference>
<feature type="compositionally biased region" description="Basic and acidic residues" evidence="1">
    <location>
        <begin position="38"/>
        <end position="50"/>
    </location>
</feature>
<comment type="caution">
    <text evidence="2">The sequence shown here is derived from an EMBL/GenBank/DDBJ whole genome shotgun (WGS) entry which is preliminary data.</text>
</comment>
<accession>A0A8H3FDR3</accession>
<name>A0A8H3FDR3_9LECA</name>
<organism evidence="2 3">
    <name type="scientific">Heterodermia speciosa</name>
    <dbReference type="NCBI Taxonomy" id="116794"/>
    <lineage>
        <taxon>Eukaryota</taxon>
        <taxon>Fungi</taxon>
        <taxon>Dikarya</taxon>
        <taxon>Ascomycota</taxon>
        <taxon>Pezizomycotina</taxon>
        <taxon>Lecanoromycetes</taxon>
        <taxon>OSLEUM clade</taxon>
        <taxon>Lecanoromycetidae</taxon>
        <taxon>Caliciales</taxon>
        <taxon>Physciaceae</taxon>
        <taxon>Heterodermia</taxon>
    </lineage>
</organism>
<evidence type="ECO:0000256" key="1">
    <source>
        <dbReference type="SAM" id="MobiDB-lite"/>
    </source>
</evidence>
<evidence type="ECO:0000313" key="2">
    <source>
        <dbReference type="EMBL" id="CAF9923382.1"/>
    </source>
</evidence>
<dbReference type="EMBL" id="CAJPDS010000033">
    <property type="protein sequence ID" value="CAF9923382.1"/>
    <property type="molecule type" value="Genomic_DNA"/>
</dbReference>
<proteinExistence type="predicted"/>
<feature type="compositionally biased region" description="Basic and acidic residues" evidence="1">
    <location>
        <begin position="204"/>
        <end position="219"/>
    </location>
</feature>
<gene>
    <name evidence="2" type="ORF">HETSPECPRED_005310</name>
</gene>
<dbReference type="AlphaFoldDB" id="A0A8H3FDR3"/>
<feature type="region of interest" description="Disordered" evidence="1">
    <location>
        <begin position="1"/>
        <end position="59"/>
    </location>
</feature>
<feature type="compositionally biased region" description="Pro residues" evidence="1">
    <location>
        <begin position="120"/>
        <end position="129"/>
    </location>
</feature>
<feature type="compositionally biased region" description="Low complexity" evidence="1">
    <location>
        <begin position="143"/>
        <end position="163"/>
    </location>
</feature>
<protein>
    <submittedName>
        <fullName evidence="2">Uncharacterized protein</fullName>
    </submittedName>
</protein>
<feature type="region of interest" description="Disordered" evidence="1">
    <location>
        <begin position="109"/>
        <end position="252"/>
    </location>
</feature>
<feature type="compositionally biased region" description="Polar residues" evidence="1">
    <location>
        <begin position="233"/>
        <end position="242"/>
    </location>
</feature>
<keyword evidence="3" id="KW-1185">Reference proteome</keyword>
<evidence type="ECO:0000313" key="3">
    <source>
        <dbReference type="Proteomes" id="UP000664521"/>
    </source>
</evidence>
<reference evidence="2" key="1">
    <citation type="submission" date="2021-03" db="EMBL/GenBank/DDBJ databases">
        <authorList>
            <person name="Tagirdzhanova G."/>
        </authorList>
    </citation>
    <scope>NUCLEOTIDE SEQUENCE</scope>
</reference>
<feature type="compositionally biased region" description="Basic and acidic residues" evidence="1">
    <location>
        <begin position="167"/>
        <end position="176"/>
    </location>
</feature>
<sequence>MNPALPAKLHMSPKRKRSDYSLNTPPPTSRLKTSDLPPDTKGDLEGERSPRTAVAGHLQSLDLGDKETIPAFKFRSLVDGPVDGMKSHGGFGNGITDMAFSLDTAGHPSTKFAFSSGPSAHPPPTPPHEPNSALEIPETPRLKPVSSPLPSPGSKSPPGLWWSDAEITGHDPKDPSDDGYGINGVGFIPTPAVANARVERRKKQIAEWKNREAKEARQKRSDRRRRRDMENEATGTALSSGSEGRKVRFLET</sequence>